<dbReference type="InterPro" id="IPR002882">
    <property type="entry name" value="CofD"/>
</dbReference>
<sequence length="326" mass="34059">MTTDDLTVSTRVVLLAGGVGGSTFAGGLRDEVRERGGELTVVCNTGDDLWLSGLRLQPDVDSMLYSLAGVKDLRQGWGRAGDSRRVADELAAWGVGWDWFLLGDLDLGAHIARTSWLREGLTPSQAIARLQTRWDLGATLLPMTDTEVDTHVVLDSGRMHFQEWWTRHRARLEPVRFENPGIAASVPAPGVLEAIAGADAILVAPSNPVVSIGPILAVPGLADGLRAASARVVGVSPIIGDAPVRGMADVCLRVAGVPCTAAGVAGHYGARADGGILDAWLIAEEDAAAAASVAALGIASHVEPLWMSDAVRTRALAVAALRAVGH</sequence>
<dbReference type="GO" id="GO:0043743">
    <property type="term" value="F:LPPG:FO 2-phospho-L-lactate transferase activity"/>
    <property type="evidence" value="ECO:0007669"/>
    <property type="project" value="UniProtKB-EC"/>
</dbReference>
<reference evidence="3 4" key="1">
    <citation type="submission" date="2020-08" db="EMBL/GenBank/DDBJ databases">
        <title>Sequencing the genomes of 1000 actinobacteria strains.</title>
        <authorList>
            <person name="Klenk H.-P."/>
        </authorList>
    </citation>
    <scope>NUCLEOTIDE SEQUENCE [LARGE SCALE GENOMIC DNA]</scope>
    <source>
        <strain evidence="3 4">DSM 24947</strain>
    </source>
</reference>
<evidence type="ECO:0000313" key="4">
    <source>
        <dbReference type="Proteomes" id="UP000573729"/>
    </source>
</evidence>
<dbReference type="GO" id="GO:0000287">
    <property type="term" value="F:magnesium ion binding"/>
    <property type="evidence" value="ECO:0007669"/>
    <property type="project" value="InterPro"/>
</dbReference>
<keyword evidence="1 3" id="KW-0808">Transferase</keyword>
<gene>
    <name evidence="3" type="ORF">BKA24_002870</name>
</gene>
<dbReference type="Gene3D" id="3.40.50.10680">
    <property type="entry name" value="CofD-like domains"/>
    <property type="match status" value="1"/>
</dbReference>
<dbReference type="HAMAP" id="MF_01257">
    <property type="entry name" value="CofD"/>
    <property type="match status" value="1"/>
</dbReference>
<dbReference type="Proteomes" id="UP000573729">
    <property type="component" value="Unassembled WGS sequence"/>
</dbReference>
<dbReference type="AlphaFoldDB" id="A0A7W7BUR8"/>
<dbReference type="Gene3D" id="1.10.8.240">
    <property type="entry name" value="CofD-like domain"/>
    <property type="match status" value="1"/>
</dbReference>
<dbReference type="Pfam" id="PF01933">
    <property type="entry name" value="CofD"/>
    <property type="match status" value="1"/>
</dbReference>
<evidence type="ECO:0000256" key="2">
    <source>
        <dbReference type="ARBA" id="ARBA00022842"/>
    </source>
</evidence>
<proteinExistence type="inferred from homology"/>
<dbReference type="PANTHER" id="PTHR43007">
    <property type="entry name" value="2-PHOSPHO-L-LACTATE TRANSFERASE"/>
    <property type="match status" value="1"/>
</dbReference>
<protein>
    <submittedName>
        <fullName evidence="3">LPPG:FO 2-phospho-L-lactate transferase</fullName>
        <ecNumber evidence="3">2.7.8.28</ecNumber>
    </submittedName>
</protein>
<dbReference type="InterPro" id="IPR038136">
    <property type="entry name" value="CofD-like_dom_sf"/>
</dbReference>
<dbReference type="EMBL" id="JACHMD010000001">
    <property type="protein sequence ID" value="MBB4668161.1"/>
    <property type="molecule type" value="Genomic_DNA"/>
</dbReference>
<dbReference type="NCBIfam" id="TIGR01819">
    <property type="entry name" value="F420_cofD"/>
    <property type="match status" value="1"/>
</dbReference>
<dbReference type="RefSeq" id="WP_184219724.1">
    <property type="nucleotide sequence ID" value="NZ_JACHMD010000001.1"/>
</dbReference>
<organism evidence="3 4">
    <name type="scientific">Microbacterium marinum</name>
    <dbReference type="NCBI Taxonomy" id="421115"/>
    <lineage>
        <taxon>Bacteria</taxon>
        <taxon>Bacillati</taxon>
        <taxon>Actinomycetota</taxon>
        <taxon>Actinomycetes</taxon>
        <taxon>Micrococcales</taxon>
        <taxon>Microbacteriaceae</taxon>
        <taxon>Microbacterium</taxon>
    </lineage>
</organism>
<dbReference type="EC" id="2.7.8.28" evidence="3"/>
<evidence type="ECO:0000313" key="3">
    <source>
        <dbReference type="EMBL" id="MBB4668161.1"/>
    </source>
</evidence>
<dbReference type="PANTHER" id="PTHR43007:SF1">
    <property type="entry name" value="2-PHOSPHO-L-LACTATE TRANSFERASE"/>
    <property type="match status" value="1"/>
</dbReference>
<dbReference type="InterPro" id="IPR010115">
    <property type="entry name" value="FbiA/CofD"/>
</dbReference>
<name>A0A7W7BUR8_9MICO</name>
<accession>A0A7W7BUR8</accession>
<keyword evidence="2" id="KW-0460">Magnesium</keyword>
<keyword evidence="4" id="KW-1185">Reference proteome</keyword>
<dbReference type="SUPFAM" id="SSF142338">
    <property type="entry name" value="CofD-like"/>
    <property type="match status" value="1"/>
</dbReference>
<evidence type="ECO:0000256" key="1">
    <source>
        <dbReference type="ARBA" id="ARBA00022679"/>
    </source>
</evidence>
<comment type="caution">
    <text evidence="3">The sequence shown here is derived from an EMBL/GenBank/DDBJ whole genome shotgun (WGS) entry which is preliminary data.</text>
</comment>